<sequence length="30" mass="3125">MTVLKEGDIAPEFSLPASNGETVSLKDFAG</sequence>
<dbReference type="Gene3D" id="3.40.30.10">
    <property type="entry name" value="Glutaredoxin"/>
    <property type="match status" value="1"/>
</dbReference>
<dbReference type="AlphaFoldDB" id="A0A382HRL6"/>
<dbReference type="SUPFAM" id="SSF52833">
    <property type="entry name" value="Thioredoxin-like"/>
    <property type="match status" value="1"/>
</dbReference>
<proteinExistence type="predicted"/>
<organism evidence="1">
    <name type="scientific">marine metagenome</name>
    <dbReference type="NCBI Taxonomy" id="408172"/>
    <lineage>
        <taxon>unclassified sequences</taxon>
        <taxon>metagenomes</taxon>
        <taxon>ecological metagenomes</taxon>
    </lineage>
</organism>
<evidence type="ECO:0008006" key="2">
    <source>
        <dbReference type="Google" id="ProtNLM"/>
    </source>
</evidence>
<name>A0A382HRL6_9ZZZZ</name>
<feature type="non-terminal residue" evidence="1">
    <location>
        <position position="30"/>
    </location>
</feature>
<accession>A0A382HRL6</accession>
<protein>
    <recommendedName>
        <fullName evidence="2">Alkyl hydroperoxide reductase subunit C/ Thiol specific antioxidant domain-containing protein</fullName>
    </recommendedName>
</protein>
<evidence type="ECO:0000313" key="1">
    <source>
        <dbReference type="EMBL" id="SVB89597.1"/>
    </source>
</evidence>
<reference evidence="1" key="1">
    <citation type="submission" date="2018-05" db="EMBL/GenBank/DDBJ databases">
        <authorList>
            <person name="Lanie J.A."/>
            <person name="Ng W.-L."/>
            <person name="Kazmierczak K.M."/>
            <person name="Andrzejewski T.M."/>
            <person name="Davidsen T.M."/>
            <person name="Wayne K.J."/>
            <person name="Tettelin H."/>
            <person name="Glass J.I."/>
            <person name="Rusch D."/>
            <person name="Podicherti R."/>
            <person name="Tsui H.-C.T."/>
            <person name="Winkler M.E."/>
        </authorList>
    </citation>
    <scope>NUCLEOTIDE SEQUENCE</scope>
</reference>
<dbReference type="InterPro" id="IPR036249">
    <property type="entry name" value="Thioredoxin-like_sf"/>
</dbReference>
<gene>
    <name evidence="1" type="ORF">METZ01_LOCUS242451</name>
</gene>
<dbReference type="EMBL" id="UINC01062718">
    <property type="protein sequence ID" value="SVB89597.1"/>
    <property type="molecule type" value="Genomic_DNA"/>
</dbReference>